<evidence type="ECO:0000256" key="1">
    <source>
        <dbReference type="ARBA" id="ARBA00004123"/>
    </source>
</evidence>
<keyword evidence="10" id="KW-1185">Reference proteome</keyword>
<evidence type="ECO:0000256" key="4">
    <source>
        <dbReference type="ARBA" id="ARBA00047761"/>
    </source>
</evidence>
<evidence type="ECO:0000259" key="8">
    <source>
        <dbReference type="PROSITE" id="PS50969"/>
    </source>
</evidence>
<dbReference type="Gene3D" id="3.40.50.1000">
    <property type="entry name" value="HAD superfamily/HAD-like"/>
    <property type="match status" value="1"/>
</dbReference>
<dbReference type="CDD" id="cd07521">
    <property type="entry name" value="HAD_FCP1-like"/>
    <property type="match status" value="1"/>
</dbReference>
<dbReference type="InterPro" id="IPR023214">
    <property type="entry name" value="HAD_sf"/>
</dbReference>
<comment type="catalytic activity">
    <reaction evidence="5 6">
        <text>O-phospho-L-threonyl-[protein] + H2O = L-threonyl-[protein] + phosphate</text>
        <dbReference type="Rhea" id="RHEA:47004"/>
        <dbReference type="Rhea" id="RHEA-COMP:11060"/>
        <dbReference type="Rhea" id="RHEA-COMP:11605"/>
        <dbReference type="ChEBI" id="CHEBI:15377"/>
        <dbReference type="ChEBI" id="CHEBI:30013"/>
        <dbReference type="ChEBI" id="CHEBI:43474"/>
        <dbReference type="ChEBI" id="CHEBI:61977"/>
        <dbReference type="EC" id="3.1.3.16"/>
    </reaction>
</comment>
<evidence type="ECO:0000256" key="7">
    <source>
        <dbReference type="SAM" id="MobiDB-lite"/>
    </source>
</evidence>
<evidence type="ECO:0000256" key="2">
    <source>
        <dbReference type="ARBA" id="ARBA00022801"/>
    </source>
</evidence>
<dbReference type="GO" id="GO:0008420">
    <property type="term" value="F:RNA polymerase II CTD heptapeptide repeat phosphatase activity"/>
    <property type="evidence" value="ECO:0007669"/>
    <property type="project" value="UniProtKB-UniRule"/>
</dbReference>
<comment type="subcellular location">
    <subcellularLocation>
        <location evidence="1 6">Nucleus</location>
    </subcellularLocation>
</comment>
<dbReference type="AlphaFoldDB" id="A0A314UE83"/>
<evidence type="ECO:0000313" key="9">
    <source>
        <dbReference type="EMBL" id="PQM35651.1"/>
    </source>
</evidence>
<dbReference type="InterPro" id="IPR039189">
    <property type="entry name" value="Fcp1"/>
</dbReference>
<dbReference type="InterPro" id="IPR011947">
    <property type="entry name" value="FCP1_euk"/>
</dbReference>
<dbReference type="SMART" id="SM00577">
    <property type="entry name" value="CPDc"/>
    <property type="match status" value="1"/>
</dbReference>
<sequence>MNFCWAYLIDEVQCVMIPPPIHPPPNKSQVDAFAFARLSSDRRVWSLQKIFTDQNTKWGETFYEIGFSVLYTYTWPHCPLAYALSNLAAVEGAVIKLFCTLSFYEQMSVAESPVHSSSSDDFTGFLERALGSGSSHSSPDEEADYESDDGSERSTKRRKVENLGSIEETHGSTSQVFVEENSEASPKKDICTHPGSVKDLCIVCGQRVDEKSGVPLGYIHKDFWLNNDEIDRVRSTDIKKSLHLKKLYLVLDLDHTLLNSTHLNHMTAEEEYLHSQTDSLQDVSNGSLFRVDVMHMMTKLRPFVRNFLKEASEMFEMYIYTMGERAYALEMAKLLDPRKEYFGDRVISRDDGTQKHQKGLDVVLRA</sequence>
<dbReference type="STRING" id="2094558.A0A314UE83"/>
<dbReference type="InterPro" id="IPR004274">
    <property type="entry name" value="FCP1_dom"/>
</dbReference>
<proteinExistence type="predicted"/>
<dbReference type="InterPro" id="IPR036412">
    <property type="entry name" value="HAD-like_sf"/>
</dbReference>
<dbReference type="Pfam" id="PF03031">
    <property type="entry name" value="NIF"/>
    <property type="match status" value="1"/>
</dbReference>
<gene>
    <name evidence="9" type="ORF">Pyn_21837</name>
</gene>
<comment type="function">
    <text evidence="6">This promotes the activity of RNA polymerase II.</text>
</comment>
<dbReference type="OrthoDB" id="10249888at2759"/>
<dbReference type="Proteomes" id="UP000250321">
    <property type="component" value="Unassembled WGS sequence"/>
</dbReference>
<dbReference type="PROSITE" id="PS50969">
    <property type="entry name" value="FCP1"/>
    <property type="match status" value="1"/>
</dbReference>
<comment type="catalytic activity">
    <reaction evidence="4 6">
        <text>O-phospho-L-seryl-[protein] + H2O = L-seryl-[protein] + phosphate</text>
        <dbReference type="Rhea" id="RHEA:20629"/>
        <dbReference type="Rhea" id="RHEA-COMP:9863"/>
        <dbReference type="Rhea" id="RHEA-COMP:11604"/>
        <dbReference type="ChEBI" id="CHEBI:15377"/>
        <dbReference type="ChEBI" id="CHEBI:29999"/>
        <dbReference type="ChEBI" id="CHEBI:43474"/>
        <dbReference type="ChEBI" id="CHEBI:83421"/>
        <dbReference type="EC" id="3.1.3.16"/>
    </reaction>
</comment>
<feature type="domain" description="FCP1 homology" evidence="8">
    <location>
        <begin position="242"/>
        <end position="366"/>
    </location>
</feature>
<comment type="caution">
    <text evidence="9">The sequence shown here is derived from an EMBL/GenBank/DDBJ whole genome shotgun (WGS) entry which is preliminary data.</text>
</comment>
<evidence type="ECO:0000256" key="3">
    <source>
        <dbReference type="ARBA" id="ARBA00023242"/>
    </source>
</evidence>
<dbReference type="PANTHER" id="PTHR23081:SF36">
    <property type="entry name" value="RNA POLYMERASE II SUBUNIT A C-TERMINAL DOMAIN PHOSPHATASE"/>
    <property type="match status" value="1"/>
</dbReference>
<name>A0A314UE83_PRUYE</name>
<dbReference type="GO" id="GO:0005634">
    <property type="term" value="C:nucleus"/>
    <property type="evidence" value="ECO:0007669"/>
    <property type="project" value="UniProtKB-SubCell"/>
</dbReference>
<feature type="compositionally biased region" description="Acidic residues" evidence="7">
    <location>
        <begin position="140"/>
        <end position="149"/>
    </location>
</feature>
<dbReference type="SUPFAM" id="SSF56784">
    <property type="entry name" value="HAD-like"/>
    <property type="match status" value="1"/>
</dbReference>
<accession>A0A314UE83</accession>
<protein>
    <recommendedName>
        <fullName evidence="6">RNA polymerase II C-terminal domain phosphatase-like</fullName>
        <ecNumber evidence="6">3.1.3.16</ecNumber>
    </recommendedName>
</protein>
<keyword evidence="3 6" id="KW-0539">Nucleus</keyword>
<evidence type="ECO:0000313" key="10">
    <source>
        <dbReference type="Proteomes" id="UP000250321"/>
    </source>
</evidence>
<dbReference type="NCBIfam" id="TIGR02250">
    <property type="entry name" value="FCP1_euk"/>
    <property type="match status" value="1"/>
</dbReference>
<evidence type="ECO:0000256" key="5">
    <source>
        <dbReference type="ARBA" id="ARBA00048336"/>
    </source>
</evidence>
<reference evidence="9 10" key="1">
    <citation type="submission" date="2018-02" db="EMBL/GenBank/DDBJ databases">
        <title>Draft genome of wild Prunus yedoensis var. nudiflora.</title>
        <authorList>
            <person name="Baek S."/>
            <person name="Kim J.-H."/>
            <person name="Choi K."/>
            <person name="Kim G.-B."/>
            <person name="Cho A."/>
            <person name="Jang H."/>
            <person name="Shin C.-H."/>
            <person name="Yu H.-J."/>
            <person name="Mun J.-H."/>
        </authorList>
    </citation>
    <scope>NUCLEOTIDE SEQUENCE [LARGE SCALE GENOMIC DNA]</scope>
    <source>
        <strain evidence="10">cv. Jeju island</strain>
        <tissue evidence="9">Leaf</tissue>
    </source>
</reference>
<organism evidence="9 10">
    <name type="scientific">Prunus yedoensis var. nudiflora</name>
    <dbReference type="NCBI Taxonomy" id="2094558"/>
    <lineage>
        <taxon>Eukaryota</taxon>
        <taxon>Viridiplantae</taxon>
        <taxon>Streptophyta</taxon>
        <taxon>Embryophyta</taxon>
        <taxon>Tracheophyta</taxon>
        <taxon>Spermatophyta</taxon>
        <taxon>Magnoliopsida</taxon>
        <taxon>eudicotyledons</taxon>
        <taxon>Gunneridae</taxon>
        <taxon>Pentapetalae</taxon>
        <taxon>rosids</taxon>
        <taxon>fabids</taxon>
        <taxon>Rosales</taxon>
        <taxon>Rosaceae</taxon>
        <taxon>Amygdaloideae</taxon>
        <taxon>Amygdaleae</taxon>
        <taxon>Prunus</taxon>
    </lineage>
</organism>
<dbReference type="EC" id="3.1.3.16" evidence="6"/>
<evidence type="ECO:0000256" key="6">
    <source>
        <dbReference type="RuleBase" id="RU366066"/>
    </source>
</evidence>
<dbReference type="PANTHER" id="PTHR23081">
    <property type="entry name" value="RNA POLYMERASE II CTD PHOSPHATASE"/>
    <property type="match status" value="1"/>
</dbReference>
<dbReference type="EMBL" id="PJQY01003653">
    <property type="protein sequence ID" value="PQM35651.1"/>
    <property type="molecule type" value="Genomic_DNA"/>
</dbReference>
<keyword evidence="2 6" id="KW-0378">Hydrolase</keyword>
<feature type="region of interest" description="Disordered" evidence="7">
    <location>
        <begin position="130"/>
        <end position="190"/>
    </location>
</feature>